<sequence length="66" mass="6691">MHGASEGGEGVRVSSVRNGEARHSGKEGGSRHRSGGVSGESLGGQGRRNSTIHDGPNDVHGKKEGS</sequence>
<keyword evidence="3" id="KW-1185">Reference proteome</keyword>
<proteinExistence type="predicted"/>
<dbReference type="Proteomes" id="UP001367508">
    <property type="component" value="Unassembled WGS sequence"/>
</dbReference>
<feature type="region of interest" description="Disordered" evidence="1">
    <location>
        <begin position="1"/>
        <end position="66"/>
    </location>
</feature>
<dbReference type="EMBL" id="JAYMYQ010000005">
    <property type="protein sequence ID" value="KAK7328817.1"/>
    <property type="molecule type" value="Genomic_DNA"/>
</dbReference>
<name>A0AAN9QB94_CANGL</name>
<feature type="compositionally biased region" description="Gly residues" evidence="1">
    <location>
        <begin position="36"/>
        <end position="46"/>
    </location>
</feature>
<dbReference type="AlphaFoldDB" id="A0AAN9QB94"/>
<organism evidence="2 3">
    <name type="scientific">Canavalia gladiata</name>
    <name type="common">Sword bean</name>
    <name type="synonym">Dolichos gladiatus</name>
    <dbReference type="NCBI Taxonomy" id="3824"/>
    <lineage>
        <taxon>Eukaryota</taxon>
        <taxon>Viridiplantae</taxon>
        <taxon>Streptophyta</taxon>
        <taxon>Embryophyta</taxon>
        <taxon>Tracheophyta</taxon>
        <taxon>Spermatophyta</taxon>
        <taxon>Magnoliopsida</taxon>
        <taxon>eudicotyledons</taxon>
        <taxon>Gunneridae</taxon>
        <taxon>Pentapetalae</taxon>
        <taxon>rosids</taxon>
        <taxon>fabids</taxon>
        <taxon>Fabales</taxon>
        <taxon>Fabaceae</taxon>
        <taxon>Papilionoideae</taxon>
        <taxon>50 kb inversion clade</taxon>
        <taxon>NPAAA clade</taxon>
        <taxon>indigoferoid/millettioid clade</taxon>
        <taxon>Phaseoleae</taxon>
        <taxon>Canavalia</taxon>
    </lineage>
</organism>
<evidence type="ECO:0000313" key="3">
    <source>
        <dbReference type="Proteomes" id="UP001367508"/>
    </source>
</evidence>
<feature type="compositionally biased region" description="Basic and acidic residues" evidence="1">
    <location>
        <begin position="55"/>
        <end position="66"/>
    </location>
</feature>
<feature type="compositionally biased region" description="Basic and acidic residues" evidence="1">
    <location>
        <begin position="19"/>
        <end position="30"/>
    </location>
</feature>
<comment type="caution">
    <text evidence="2">The sequence shown here is derived from an EMBL/GenBank/DDBJ whole genome shotgun (WGS) entry which is preliminary data.</text>
</comment>
<feature type="compositionally biased region" description="Gly residues" evidence="1">
    <location>
        <begin position="1"/>
        <end position="10"/>
    </location>
</feature>
<evidence type="ECO:0000256" key="1">
    <source>
        <dbReference type="SAM" id="MobiDB-lite"/>
    </source>
</evidence>
<accession>A0AAN9QB94</accession>
<gene>
    <name evidence="2" type="ORF">VNO77_22941</name>
</gene>
<evidence type="ECO:0000313" key="2">
    <source>
        <dbReference type="EMBL" id="KAK7328817.1"/>
    </source>
</evidence>
<reference evidence="2 3" key="1">
    <citation type="submission" date="2024-01" db="EMBL/GenBank/DDBJ databases">
        <title>The genomes of 5 underutilized Papilionoideae crops provide insights into root nodulation and disease resistanc.</title>
        <authorList>
            <person name="Jiang F."/>
        </authorList>
    </citation>
    <scope>NUCLEOTIDE SEQUENCE [LARGE SCALE GENOMIC DNA]</scope>
    <source>
        <strain evidence="2">LVBAO_FW01</strain>
        <tissue evidence="2">Leaves</tissue>
    </source>
</reference>
<protein>
    <submittedName>
        <fullName evidence="2">Uncharacterized protein</fullName>
    </submittedName>
</protein>